<dbReference type="Gene3D" id="3.40.50.150">
    <property type="entry name" value="Vaccinia Virus protein VP39"/>
    <property type="match status" value="1"/>
</dbReference>
<dbReference type="InterPro" id="IPR029063">
    <property type="entry name" value="SAM-dependent_MTases_sf"/>
</dbReference>
<evidence type="ECO:0000313" key="1">
    <source>
        <dbReference type="EMBL" id="GGH74837.1"/>
    </source>
</evidence>
<organism evidence="1 2">
    <name type="scientific">Filimonas zeae</name>
    <dbReference type="NCBI Taxonomy" id="1737353"/>
    <lineage>
        <taxon>Bacteria</taxon>
        <taxon>Pseudomonadati</taxon>
        <taxon>Bacteroidota</taxon>
        <taxon>Chitinophagia</taxon>
        <taxon>Chitinophagales</taxon>
        <taxon>Chitinophagaceae</taxon>
        <taxon>Filimonas</taxon>
    </lineage>
</organism>
<dbReference type="SUPFAM" id="SSF53335">
    <property type="entry name" value="S-adenosyl-L-methionine-dependent methyltransferases"/>
    <property type="match status" value="1"/>
</dbReference>
<protein>
    <recommendedName>
        <fullName evidence="3">Methyltransferase domain-containing protein</fullName>
    </recommendedName>
</protein>
<evidence type="ECO:0000313" key="2">
    <source>
        <dbReference type="Proteomes" id="UP000627292"/>
    </source>
</evidence>
<reference evidence="1" key="2">
    <citation type="submission" date="2020-09" db="EMBL/GenBank/DDBJ databases">
        <authorList>
            <person name="Sun Q."/>
            <person name="Zhou Y."/>
        </authorList>
    </citation>
    <scope>NUCLEOTIDE SEQUENCE</scope>
    <source>
        <strain evidence="1">CGMCC 1.15290</strain>
    </source>
</reference>
<dbReference type="EMBL" id="BMIB01000004">
    <property type="protein sequence ID" value="GGH74837.1"/>
    <property type="molecule type" value="Genomic_DNA"/>
</dbReference>
<gene>
    <name evidence="1" type="ORF">GCM10011379_37820</name>
</gene>
<proteinExistence type="predicted"/>
<keyword evidence="2" id="KW-1185">Reference proteome</keyword>
<comment type="caution">
    <text evidence="1">The sequence shown here is derived from an EMBL/GenBank/DDBJ whole genome shotgun (WGS) entry which is preliminary data.</text>
</comment>
<accession>A0A917J0W9</accession>
<dbReference type="AlphaFoldDB" id="A0A917J0W9"/>
<dbReference type="Proteomes" id="UP000627292">
    <property type="component" value="Unassembled WGS sequence"/>
</dbReference>
<evidence type="ECO:0008006" key="3">
    <source>
        <dbReference type="Google" id="ProtNLM"/>
    </source>
</evidence>
<name>A0A917J0W9_9BACT</name>
<sequence length="142" mass="16093">MQSMDLLTEEQLIWSPIVANNSMNRKRSASGVNSYEHEIGFKPEKYLDSRLERQECVKWLDLCCGEGNALLQYATGALKMGRQARVVLLGIDLVDYFQPLPPAISCLKFQTGSLVNWTSKEQYDLVICVHGLHYIGDKLKVL</sequence>
<reference evidence="1" key="1">
    <citation type="journal article" date="2014" name="Int. J. Syst. Evol. Microbiol.">
        <title>Complete genome sequence of Corynebacterium casei LMG S-19264T (=DSM 44701T), isolated from a smear-ripened cheese.</title>
        <authorList>
            <consortium name="US DOE Joint Genome Institute (JGI-PGF)"/>
            <person name="Walter F."/>
            <person name="Albersmeier A."/>
            <person name="Kalinowski J."/>
            <person name="Ruckert C."/>
        </authorList>
    </citation>
    <scope>NUCLEOTIDE SEQUENCE</scope>
    <source>
        <strain evidence="1">CGMCC 1.15290</strain>
    </source>
</reference>